<protein>
    <submittedName>
        <fullName evidence="1">Type IV pilus assembly protein PilM</fullName>
    </submittedName>
</protein>
<dbReference type="InterPro" id="IPR050696">
    <property type="entry name" value="FtsA/MreB"/>
</dbReference>
<dbReference type="InterPro" id="IPR043129">
    <property type="entry name" value="ATPase_NBD"/>
</dbReference>
<proteinExistence type="predicted"/>
<dbReference type="Gene3D" id="3.30.1490.300">
    <property type="match status" value="1"/>
</dbReference>
<dbReference type="STRING" id="1121950.SAMN02745243_02587"/>
<sequence>MAKTYIGIEIGNYRMKMAVCEEETVKRMVAVELPENTVREGQIVSWEAMADFIKETLKEQHIPGKNAAVVLPEGLTYVLRVNMPAMTVDQLKVNLPYEFHDYITDEKEKYFYDYAVVGMERDDKGTPKNMDLLAVAVRKASMERYRNMMKRAGLKLVLAAPEIVAYENIIRRYQELEGEETECVPDYGVLNIGHTSVKLHIYKQGHYDVTCNIEPGLEAMTSIISDTTGADRHIAELYKQKNREDIWNHEDCVSLYNRIAVELMRVLNFYSFNHPDNTLEKVYYCGGGAMITPLLDEISSIIEQELVGIDTLFPAGSGEREDLLNGAAAAGITWQ</sequence>
<organism evidence="1 2">
    <name type="scientific">Hespellia stercorisuis DSM 15480</name>
    <dbReference type="NCBI Taxonomy" id="1121950"/>
    <lineage>
        <taxon>Bacteria</taxon>
        <taxon>Bacillati</taxon>
        <taxon>Bacillota</taxon>
        <taxon>Clostridia</taxon>
        <taxon>Lachnospirales</taxon>
        <taxon>Lachnospiraceae</taxon>
        <taxon>Hespellia</taxon>
    </lineage>
</organism>
<dbReference type="Proteomes" id="UP000184301">
    <property type="component" value="Unassembled WGS sequence"/>
</dbReference>
<reference evidence="1 2" key="1">
    <citation type="submission" date="2016-11" db="EMBL/GenBank/DDBJ databases">
        <authorList>
            <person name="Jaros S."/>
            <person name="Januszkiewicz K."/>
            <person name="Wedrychowicz H."/>
        </authorList>
    </citation>
    <scope>NUCLEOTIDE SEQUENCE [LARGE SCALE GENOMIC DNA]</scope>
    <source>
        <strain evidence="1 2">DSM 15480</strain>
    </source>
</reference>
<dbReference type="InterPro" id="IPR005883">
    <property type="entry name" value="PilM"/>
</dbReference>
<accession>A0A1M6R2C2</accession>
<dbReference type="Gene3D" id="3.30.420.40">
    <property type="match status" value="2"/>
</dbReference>
<dbReference type="EMBL" id="FQZY01000039">
    <property type="protein sequence ID" value="SHK26592.1"/>
    <property type="molecule type" value="Genomic_DNA"/>
</dbReference>
<dbReference type="AlphaFoldDB" id="A0A1M6R2C2"/>
<dbReference type="PANTHER" id="PTHR32432:SF3">
    <property type="entry name" value="ETHANOLAMINE UTILIZATION PROTEIN EUTJ"/>
    <property type="match status" value="1"/>
</dbReference>
<dbReference type="PANTHER" id="PTHR32432">
    <property type="entry name" value="CELL DIVISION PROTEIN FTSA-RELATED"/>
    <property type="match status" value="1"/>
</dbReference>
<keyword evidence="2" id="KW-1185">Reference proteome</keyword>
<dbReference type="CDD" id="cd24049">
    <property type="entry name" value="ASKHA_NBD_PilM"/>
    <property type="match status" value="1"/>
</dbReference>
<dbReference type="OrthoDB" id="1926201at2"/>
<evidence type="ECO:0000313" key="2">
    <source>
        <dbReference type="Proteomes" id="UP000184301"/>
    </source>
</evidence>
<dbReference type="RefSeq" id="WP_073111124.1">
    <property type="nucleotide sequence ID" value="NZ_FQZY01000039.1"/>
</dbReference>
<dbReference type="Pfam" id="PF11104">
    <property type="entry name" value="PilM_2"/>
    <property type="match status" value="1"/>
</dbReference>
<evidence type="ECO:0000313" key="1">
    <source>
        <dbReference type="EMBL" id="SHK26592.1"/>
    </source>
</evidence>
<dbReference type="SUPFAM" id="SSF53067">
    <property type="entry name" value="Actin-like ATPase domain"/>
    <property type="match status" value="2"/>
</dbReference>
<name>A0A1M6R2C2_9FIRM</name>
<gene>
    <name evidence="1" type="ORF">SAMN02745243_02587</name>
</gene>